<name>A0A0F5FGT0_9HYPH</name>
<evidence type="ECO:0000256" key="1">
    <source>
        <dbReference type="SAM" id="MobiDB-lite"/>
    </source>
</evidence>
<organism evidence="2 3">
    <name type="scientific">Devosia chinhatensis</name>
    <dbReference type="NCBI Taxonomy" id="429727"/>
    <lineage>
        <taxon>Bacteria</taxon>
        <taxon>Pseudomonadati</taxon>
        <taxon>Pseudomonadota</taxon>
        <taxon>Alphaproteobacteria</taxon>
        <taxon>Hyphomicrobiales</taxon>
        <taxon>Devosiaceae</taxon>
        <taxon>Devosia</taxon>
    </lineage>
</organism>
<gene>
    <name evidence="2" type="ORF">VE26_16060</name>
</gene>
<dbReference type="RefSeq" id="WP_046106113.1">
    <property type="nucleotide sequence ID" value="NZ_JZEY01000061.1"/>
</dbReference>
<proteinExistence type="predicted"/>
<keyword evidence="3" id="KW-1185">Reference proteome</keyword>
<reference evidence="2 3" key="1">
    <citation type="submission" date="2015-03" db="EMBL/GenBank/DDBJ databases">
        <authorList>
            <person name="Hassan Y."/>
            <person name="Lepp D."/>
            <person name="Li X.-Z."/>
            <person name="Zhou T."/>
        </authorList>
    </citation>
    <scope>NUCLEOTIDE SEQUENCE [LARGE SCALE GENOMIC DNA]</scope>
    <source>
        <strain evidence="2 3">IPL18</strain>
    </source>
</reference>
<dbReference type="EMBL" id="JZEY01000061">
    <property type="protein sequence ID" value="KKB08084.1"/>
    <property type="molecule type" value="Genomic_DNA"/>
</dbReference>
<accession>A0A0F5FGT0</accession>
<dbReference type="PATRIC" id="fig|429727.3.peg.3288"/>
<comment type="caution">
    <text evidence="2">The sequence shown here is derived from an EMBL/GenBank/DDBJ whole genome shotgun (WGS) entry which is preliminary data.</text>
</comment>
<evidence type="ECO:0000313" key="3">
    <source>
        <dbReference type="Proteomes" id="UP000033649"/>
    </source>
</evidence>
<dbReference type="Proteomes" id="UP000033649">
    <property type="component" value="Unassembled WGS sequence"/>
</dbReference>
<dbReference type="STRING" id="429727.VE26_16060"/>
<protein>
    <submittedName>
        <fullName evidence="2">Uncharacterized protein</fullName>
    </submittedName>
</protein>
<evidence type="ECO:0000313" key="2">
    <source>
        <dbReference type="EMBL" id="KKB08084.1"/>
    </source>
</evidence>
<feature type="region of interest" description="Disordered" evidence="1">
    <location>
        <begin position="45"/>
        <end position="68"/>
    </location>
</feature>
<dbReference type="AlphaFoldDB" id="A0A0F5FGT0"/>
<dbReference type="OrthoDB" id="7951183at2"/>
<sequence length="68" mass="7120">METADPNGTMRRQAIATALAAEIERQAQTGASRIDVEALAEAVETALDPTPPISEGKRPSELNATNDG</sequence>